<reference evidence="2" key="1">
    <citation type="submission" date="2021-01" db="EMBL/GenBank/DDBJ databases">
        <title>Caligus Genome Assembly.</title>
        <authorList>
            <person name="Gallardo-Escarate C."/>
        </authorList>
    </citation>
    <scope>NUCLEOTIDE SEQUENCE [LARGE SCALE GENOMIC DNA]</scope>
</reference>
<dbReference type="InterPro" id="IPR012674">
    <property type="entry name" value="Calycin"/>
</dbReference>
<dbReference type="Gene3D" id="2.40.128.20">
    <property type="match status" value="1"/>
</dbReference>
<evidence type="ECO:0000313" key="2">
    <source>
        <dbReference type="Proteomes" id="UP000595437"/>
    </source>
</evidence>
<protein>
    <submittedName>
        <fullName evidence="1">Fatty acid-binding protein</fullName>
    </submittedName>
</protein>
<feature type="non-terminal residue" evidence="1">
    <location>
        <position position="1"/>
    </location>
</feature>
<keyword evidence="2" id="KW-1185">Reference proteome</keyword>
<dbReference type="OrthoDB" id="6379912at2759"/>
<sequence>IRTDTVFRSHEAEFKLNEETSTTRMDGQAVRFTIRKDGDSRLIENQINVGGPEVSTELIRDFSDPSRMVVYLRVNNVNASSVFYRSDLIDKEGSKN</sequence>
<organism evidence="1 2">
    <name type="scientific">Caligus rogercresseyi</name>
    <name type="common">Sea louse</name>
    <dbReference type="NCBI Taxonomy" id="217165"/>
    <lineage>
        <taxon>Eukaryota</taxon>
        <taxon>Metazoa</taxon>
        <taxon>Ecdysozoa</taxon>
        <taxon>Arthropoda</taxon>
        <taxon>Crustacea</taxon>
        <taxon>Multicrustacea</taxon>
        <taxon>Hexanauplia</taxon>
        <taxon>Copepoda</taxon>
        <taxon>Siphonostomatoida</taxon>
        <taxon>Caligidae</taxon>
        <taxon>Caligus</taxon>
    </lineage>
</organism>
<evidence type="ECO:0000313" key="1">
    <source>
        <dbReference type="EMBL" id="QQP42343.1"/>
    </source>
</evidence>
<dbReference type="Proteomes" id="UP000595437">
    <property type="component" value="Chromosome 11"/>
</dbReference>
<accession>A0A7T8H2R3</accession>
<dbReference type="AlphaFoldDB" id="A0A7T8H2R3"/>
<dbReference type="EMBL" id="CP045900">
    <property type="protein sequence ID" value="QQP42343.1"/>
    <property type="molecule type" value="Genomic_DNA"/>
</dbReference>
<gene>
    <name evidence="1" type="ORF">FKW44_016967</name>
</gene>
<dbReference type="SUPFAM" id="SSF50814">
    <property type="entry name" value="Lipocalins"/>
    <property type="match status" value="1"/>
</dbReference>
<name>A0A7T8H2R3_CALRO</name>
<proteinExistence type="predicted"/>